<evidence type="ECO:0000313" key="1">
    <source>
        <dbReference type="EMBL" id="CAB4174366.1"/>
    </source>
</evidence>
<proteinExistence type="predicted"/>
<name>A0A6J5Q6P1_9CAUD</name>
<protein>
    <submittedName>
        <fullName evidence="2">Baseplate protein J-like</fullName>
    </submittedName>
</protein>
<dbReference type="EMBL" id="LR796920">
    <property type="protein sequence ID" value="CAB4174366.1"/>
    <property type="molecule type" value="Genomic_DNA"/>
</dbReference>
<accession>A0A6J5Q6P1</accession>
<evidence type="ECO:0000313" key="3">
    <source>
        <dbReference type="EMBL" id="CAB4188869.1"/>
    </source>
</evidence>
<dbReference type="EMBL" id="LR796984">
    <property type="protein sequence ID" value="CAB4179753.1"/>
    <property type="molecule type" value="Genomic_DNA"/>
</dbReference>
<reference evidence="2" key="1">
    <citation type="submission" date="2020-05" db="EMBL/GenBank/DDBJ databases">
        <authorList>
            <person name="Chiriac C."/>
            <person name="Salcher M."/>
            <person name="Ghai R."/>
            <person name="Kavagutti S V."/>
        </authorList>
    </citation>
    <scope>NUCLEOTIDE SEQUENCE</scope>
</reference>
<organism evidence="2">
    <name type="scientific">uncultured Caudovirales phage</name>
    <dbReference type="NCBI Taxonomy" id="2100421"/>
    <lineage>
        <taxon>Viruses</taxon>
        <taxon>Duplodnaviria</taxon>
        <taxon>Heunggongvirae</taxon>
        <taxon>Uroviricota</taxon>
        <taxon>Caudoviricetes</taxon>
        <taxon>Peduoviridae</taxon>
        <taxon>Maltschvirus</taxon>
        <taxon>Maltschvirus maltsch</taxon>
    </lineage>
</organism>
<sequence>MANTYIPQVDYTSRDYEGIRADLIDLIPQFAPEWTNRDPSDIGVAILELFAYMGDILNFYIDRSANEAFITTASQRENVLQLAQLLNYIPTDRTASTVTLTFQNSTASPITVPVGTQVGTTTITSSTSNQVIFETDSAITVAAKVGLVNGSSTVTATQGTTVTDEVVGISDNSADQAYALSKTSVINGSVSVTIEGVDYAGVQYLIDYSNSDPVFSTFTASDGVTYIVFGDNVSGRIPPNSAQIYATYRVGGGASGNVPTNTIKYILTNAVSGLTVSNQDILTSGDGASTGGSDIESTDSIRVNAPKSIRSINRAVSLKDYADLTAQVSGIAKATALAAVYTSVTVYFAPFGDKGVELDGVTPSAVFNSLSTSAGTYLEDKMPANTTVTFQPPSYVPVDTNITITVLPQYRQTLVTAAVLTILESLLAFDNVNFADRISLQDVMTVISSVPGVAYCQVTLLSRQDARKTFSINNKALTTNVATLTTSVPHSYTVGETVLVSDVDGTFNGTFVITATGASTISYSLVTTNVGSTAVSPVGTVTALIVNDIVCTTSEIPEAGDITLLATGGITN</sequence>
<dbReference type="EMBL" id="LR797127">
    <property type="protein sequence ID" value="CAB4188869.1"/>
    <property type="molecule type" value="Genomic_DNA"/>
</dbReference>
<gene>
    <name evidence="2" type="ORF">UFOVP1035_33</name>
    <name evidence="3" type="ORF">UFOVP1181_139</name>
    <name evidence="1" type="ORF">UFOVP965_37</name>
</gene>
<evidence type="ECO:0000313" key="2">
    <source>
        <dbReference type="EMBL" id="CAB4179753.1"/>
    </source>
</evidence>